<dbReference type="PROSITE" id="PS00021">
    <property type="entry name" value="KRINGLE_1"/>
    <property type="match status" value="5"/>
</dbReference>
<dbReference type="GO" id="GO:0006508">
    <property type="term" value="P:proteolysis"/>
    <property type="evidence" value="ECO:0007669"/>
    <property type="project" value="TreeGrafter"/>
</dbReference>
<feature type="disulfide bond" evidence="5">
    <location>
        <begin position="43"/>
        <end position="120"/>
    </location>
</feature>
<dbReference type="PANTHER" id="PTHR24261:SF13">
    <property type="entry name" value="PLASMINOGEN"/>
    <property type="match status" value="1"/>
</dbReference>
<evidence type="ECO:0000256" key="5">
    <source>
        <dbReference type="PROSITE-ProRule" id="PRU00121"/>
    </source>
</evidence>
<dbReference type="InterPro" id="IPR013806">
    <property type="entry name" value="Kringle-like"/>
</dbReference>
<feature type="disulfide bond" evidence="5">
    <location>
        <begin position="150"/>
        <end position="189"/>
    </location>
</feature>
<dbReference type="CDD" id="cd00108">
    <property type="entry name" value="KR"/>
    <property type="match status" value="5"/>
</dbReference>
<evidence type="ECO:0000313" key="8">
    <source>
        <dbReference type="RefSeq" id="XP_028996569.2"/>
    </source>
</evidence>
<feature type="disulfide bond" evidence="5">
    <location>
        <begin position="92"/>
        <end position="115"/>
    </location>
</feature>
<reference evidence="8" key="1">
    <citation type="submission" date="2025-08" db="UniProtKB">
        <authorList>
            <consortium name="RefSeq"/>
        </authorList>
    </citation>
    <scope>IDENTIFICATION</scope>
</reference>
<name>A0A6P7LRL4_BETSP</name>
<dbReference type="Gene3D" id="2.40.20.10">
    <property type="entry name" value="Plasminogen Kringle 4"/>
    <property type="match status" value="5"/>
</dbReference>
<dbReference type="GO" id="GO:0005102">
    <property type="term" value="F:signaling receptor binding"/>
    <property type="evidence" value="ECO:0007669"/>
    <property type="project" value="TreeGrafter"/>
</dbReference>
<organism evidence="7 8">
    <name type="scientific">Betta splendens</name>
    <name type="common">Siamese fighting fish</name>
    <dbReference type="NCBI Taxonomy" id="158456"/>
    <lineage>
        <taxon>Eukaryota</taxon>
        <taxon>Metazoa</taxon>
        <taxon>Chordata</taxon>
        <taxon>Craniata</taxon>
        <taxon>Vertebrata</taxon>
        <taxon>Euteleostomi</taxon>
        <taxon>Actinopterygii</taxon>
        <taxon>Neopterygii</taxon>
        <taxon>Teleostei</taxon>
        <taxon>Neoteleostei</taxon>
        <taxon>Acanthomorphata</taxon>
        <taxon>Anabantaria</taxon>
        <taxon>Anabantiformes</taxon>
        <taxon>Anabantoidei</taxon>
        <taxon>Osphronemidae</taxon>
        <taxon>Betta</taxon>
    </lineage>
</organism>
<dbReference type="KEGG" id="bspl:114849362"/>
<feature type="domain" description="Kringle" evidence="6">
    <location>
        <begin position="302"/>
        <end position="380"/>
    </location>
</feature>
<dbReference type="InterPro" id="IPR050759">
    <property type="entry name" value="Serine_protease_kringle"/>
</dbReference>
<dbReference type="PROSITE" id="PS50070">
    <property type="entry name" value="KRINGLE_2"/>
    <property type="match status" value="5"/>
</dbReference>
<dbReference type="SUPFAM" id="SSF57440">
    <property type="entry name" value="Kringle-like"/>
    <property type="match status" value="5"/>
</dbReference>
<feature type="disulfide bond" evidence="5">
    <location>
        <begin position="303"/>
        <end position="380"/>
    </location>
</feature>
<feature type="disulfide bond" evidence="5">
    <location>
        <begin position="217"/>
        <end position="294"/>
    </location>
</feature>
<feature type="disulfide bond" evidence="5">
    <location>
        <begin position="64"/>
        <end position="103"/>
    </location>
</feature>
<dbReference type="FunFam" id="2.40.20.10:FF:000004">
    <property type="entry name" value="Hepatocyte growth factor"/>
    <property type="match status" value="2"/>
</dbReference>
<dbReference type="OrthoDB" id="41905at2759"/>
<dbReference type="GO" id="GO:0004175">
    <property type="term" value="F:endopeptidase activity"/>
    <property type="evidence" value="ECO:0007669"/>
    <property type="project" value="TreeGrafter"/>
</dbReference>
<evidence type="ECO:0000256" key="2">
    <source>
        <dbReference type="ARBA" id="ARBA00022729"/>
    </source>
</evidence>
<keyword evidence="7" id="KW-1185">Reference proteome</keyword>
<sequence length="472" mass="53736">MVGALSRLSVNCRSFTMDLHKAAFLLVAVISTVGSTVVPEVTCVVGEGDTYRGKISWTWSGKTCQRWSSQTPHQHSRTTSNYPNKGLESNYCRNPDGTELPWCYTTDPDTRWQYCSVPRCVNSPGPEECMLYNGESYRGKIHTTQNGVTCQRWDSQTPHKHDYTPSAHPEKPLEENYCRNLGGEPRPWCFTTNPSKRWDYCAVPLCLNPTVVSHLTCANGDGEAYRGSISWTWSGKTCQSWSSQTPHQHSRTTSNYPNKGLESNYCRNPDGTELPWCYTTDPDTRWQYCSVPRCVNSPGPEECIHCNGLDYKGKIHTTQNGFTCQRWDSQTPHEHSYSPSAHPEKNLEENYCRNPSGDPQPWCFTTDPSKRWDFCSVPRCTSEPPTIVPEQICTTGRGQAYRGTIAVTESGRTCQSWSSQTPHQHNRTPENYPCNDLDNNYCRNPDNEKRPWCYTTDPDSRWEYCNVPSCEN</sequence>
<feature type="disulfide bond" evidence="5">
    <location>
        <begin position="442"/>
        <end position="465"/>
    </location>
</feature>
<dbReference type="InterPro" id="IPR018056">
    <property type="entry name" value="Kringle_CS"/>
</dbReference>
<dbReference type="InterPro" id="IPR038178">
    <property type="entry name" value="Kringle_sf"/>
</dbReference>
<dbReference type="FunFam" id="2.40.20.10:FF:000011">
    <property type="entry name" value="Plasminogen"/>
    <property type="match status" value="3"/>
</dbReference>
<dbReference type="SMART" id="SM00130">
    <property type="entry name" value="KR"/>
    <property type="match status" value="5"/>
</dbReference>
<feature type="disulfide bond" evidence="5">
    <location>
        <begin position="352"/>
        <end position="375"/>
    </location>
</feature>
<feature type="disulfide bond" evidence="5">
    <location>
        <begin position="129"/>
        <end position="206"/>
    </location>
</feature>
<dbReference type="InParanoid" id="A0A6P7LRL4"/>
<gene>
    <name evidence="8" type="primary">LOC114849362</name>
</gene>
<feature type="domain" description="Kringle" evidence="6">
    <location>
        <begin position="128"/>
        <end position="206"/>
    </location>
</feature>
<keyword evidence="3" id="KW-0677">Repeat</keyword>
<feature type="disulfide bond" evidence="5">
    <location>
        <begin position="266"/>
        <end position="289"/>
    </location>
</feature>
<protein>
    <submittedName>
        <fullName evidence="8">Plasminogen-like</fullName>
    </submittedName>
</protein>
<feature type="disulfide bond" evidence="5">
    <location>
        <begin position="324"/>
        <end position="363"/>
    </location>
</feature>
<accession>A0A6P7LRL4</accession>
<dbReference type="RefSeq" id="XP_028996569.2">
    <property type="nucleotide sequence ID" value="XM_029140736.3"/>
</dbReference>
<evidence type="ECO:0000256" key="3">
    <source>
        <dbReference type="ARBA" id="ARBA00022737"/>
    </source>
</evidence>
<dbReference type="Proteomes" id="UP000515150">
    <property type="component" value="Chromosome 24"/>
</dbReference>
<feature type="domain" description="Kringle" evidence="6">
    <location>
        <begin position="42"/>
        <end position="120"/>
    </location>
</feature>
<evidence type="ECO:0000313" key="7">
    <source>
        <dbReference type="Proteomes" id="UP000515150"/>
    </source>
</evidence>
<feature type="domain" description="Kringle" evidence="6">
    <location>
        <begin position="392"/>
        <end position="470"/>
    </location>
</feature>
<keyword evidence="4 5" id="KW-1015">Disulfide bond</keyword>
<dbReference type="PRINTS" id="PR00018">
    <property type="entry name" value="KRINGLE"/>
</dbReference>
<evidence type="ECO:0000256" key="4">
    <source>
        <dbReference type="ARBA" id="ARBA00023157"/>
    </source>
</evidence>
<keyword evidence="2" id="KW-0732">Signal</keyword>
<feature type="disulfide bond" evidence="5">
    <location>
        <begin position="238"/>
        <end position="277"/>
    </location>
</feature>
<keyword evidence="1 5" id="KW-0420">Kringle</keyword>
<dbReference type="GeneID" id="114849362"/>
<feature type="disulfide bond" evidence="5">
    <location>
        <begin position="393"/>
        <end position="470"/>
    </location>
</feature>
<proteinExistence type="predicted"/>
<evidence type="ECO:0000256" key="1">
    <source>
        <dbReference type="ARBA" id="ARBA00022572"/>
    </source>
</evidence>
<dbReference type="GO" id="GO:0005615">
    <property type="term" value="C:extracellular space"/>
    <property type="evidence" value="ECO:0007669"/>
    <property type="project" value="TreeGrafter"/>
</dbReference>
<dbReference type="InterPro" id="IPR000001">
    <property type="entry name" value="Kringle"/>
</dbReference>
<evidence type="ECO:0000259" key="6">
    <source>
        <dbReference type="PROSITE" id="PS50070"/>
    </source>
</evidence>
<dbReference type="Pfam" id="PF00051">
    <property type="entry name" value="Kringle"/>
    <property type="match status" value="5"/>
</dbReference>
<feature type="disulfide bond" evidence="5">
    <location>
        <begin position="414"/>
        <end position="453"/>
    </location>
</feature>
<dbReference type="PANTHER" id="PTHR24261">
    <property type="entry name" value="PLASMINOGEN-RELATED"/>
    <property type="match status" value="1"/>
</dbReference>
<feature type="disulfide bond" evidence="5">
    <location>
        <begin position="178"/>
        <end position="201"/>
    </location>
</feature>
<dbReference type="AlphaFoldDB" id="A0A6P7LRL4"/>
<feature type="domain" description="Kringle" evidence="6">
    <location>
        <begin position="216"/>
        <end position="294"/>
    </location>
</feature>